<evidence type="ECO:0000256" key="7">
    <source>
        <dbReference type="ARBA" id="ARBA00022679"/>
    </source>
</evidence>
<evidence type="ECO:0000256" key="10">
    <source>
        <dbReference type="ARBA" id="ARBA00023098"/>
    </source>
</evidence>
<evidence type="ECO:0000313" key="17">
    <source>
        <dbReference type="EMBL" id="HGV55263.1"/>
    </source>
</evidence>
<evidence type="ECO:0000256" key="1">
    <source>
        <dbReference type="ARBA" id="ARBA00004141"/>
    </source>
</evidence>
<dbReference type="GO" id="GO:0016020">
    <property type="term" value="C:membrane"/>
    <property type="evidence" value="ECO:0007669"/>
    <property type="project" value="UniProtKB-SubCell"/>
</dbReference>
<dbReference type="AlphaFoldDB" id="A0A832GL32"/>
<dbReference type="GO" id="GO:0008444">
    <property type="term" value="F:CDP-diacylglycerol-glycerol-3-phosphate 3-phosphatidyltransferase activity"/>
    <property type="evidence" value="ECO:0007669"/>
    <property type="project" value="UniProtKB-EC"/>
</dbReference>
<reference evidence="17" key="1">
    <citation type="journal article" date="2020" name="mSystems">
        <title>Genome- and Community-Level Interaction Insights into Carbon Utilization and Element Cycling Functions of Hydrothermarchaeota in Hydrothermal Sediment.</title>
        <authorList>
            <person name="Zhou Z."/>
            <person name="Liu Y."/>
            <person name="Xu W."/>
            <person name="Pan J."/>
            <person name="Luo Z.H."/>
            <person name="Li M."/>
        </authorList>
    </citation>
    <scope>NUCLEOTIDE SEQUENCE [LARGE SCALE GENOMIC DNA]</scope>
    <source>
        <strain evidence="17">SpSt-605</strain>
    </source>
</reference>
<dbReference type="InterPro" id="IPR004570">
    <property type="entry name" value="Phosphatidylglycerol_P_synth"/>
</dbReference>
<keyword evidence="7 15" id="KW-0808">Transferase</keyword>
<keyword evidence="9 16" id="KW-1133">Transmembrane helix</keyword>
<dbReference type="PANTHER" id="PTHR14269:SF11">
    <property type="entry name" value="CDP-DIACYLGLYCEROL--GLYCEROL-3-PHOSPHATE 3-PHOSPHATIDYLTRANSFERASE"/>
    <property type="match status" value="1"/>
</dbReference>
<evidence type="ECO:0000256" key="2">
    <source>
        <dbReference type="ARBA" id="ARBA00005042"/>
    </source>
</evidence>
<comment type="pathway">
    <text evidence="2">Phospholipid metabolism; phosphatidylglycerol biosynthesis; phosphatidylglycerol from CDP-diacylglycerol: step 1/2.</text>
</comment>
<dbReference type="InterPro" id="IPR043130">
    <property type="entry name" value="CDP-OH_PTrfase_TM_dom"/>
</dbReference>
<keyword evidence="12" id="KW-0594">Phospholipid biosynthesis</keyword>
<dbReference type="InterPro" id="IPR048254">
    <property type="entry name" value="CDP_ALCOHOL_P_TRANSF_CS"/>
</dbReference>
<keyword evidence="10" id="KW-0443">Lipid metabolism</keyword>
<evidence type="ECO:0000256" key="5">
    <source>
        <dbReference type="ARBA" id="ARBA00014944"/>
    </source>
</evidence>
<dbReference type="EC" id="2.7.8.5" evidence="4"/>
<feature type="transmembrane region" description="Helical" evidence="16">
    <location>
        <begin position="126"/>
        <end position="149"/>
    </location>
</feature>
<name>A0A832GL32_9BACT</name>
<keyword evidence="13" id="KW-1208">Phospholipid metabolism</keyword>
<evidence type="ECO:0000256" key="8">
    <source>
        <dbReference type="ARBA" id="ARBA00022692"/>
    </source>
</evidence>
<evidence type="ECO:0000256" key="3">
    <source>
        <dbReference type="ARBA" id="ARBA00010441"/>
    </source>
</evidence>
<evidence type="ECO:0000256" key="13">
    <source>
        <dbReference type="ARBA" id="ARBA00023264"/>
    </source>
</evidence>
<sequence>MKLEKEIFKIPNLLSLYRLLLSLIIPILWIRDFSPKWLSLLIFSGALSDTLDGNLARLLKQKTNLGKVLDPIADKCFINMLFFLFLWEGLIKIPFFTVILLRDILILGGALYLLKRGLDLSLLSPTILGKTSTVFQLFCLLILSVDYYLKDLPPYLVNVVLNITLFLTTASGFHYFLRFRRFSLYKVPPQLG</sequence>
<evidence type="ECO:0000256" key="15">
    <source>
        <dbReference type="RuleBase" id="RU003750"/>
    </source>
</evidence>
<keyword evidence="11 16" id="KW-0472">Membrane</keyword>
<dbReference type="InterPro" id="IPR050324">
    <property type="entry name" value="CDP-alcohol_PTase-I"/>
</dbReference>
<organism evidence="17">
    <name type="scientific">Caldimicrobium thiodismutans</name>
    <dbReference type="NCBI Taxonomy" id="1653476"/>
    <lineage>
        <taxon>Bacteria</taxon>
        <taxon>Pseudomonadati</taxon>
        <taxon>Thermodesulfobacteriota</taxon>
        <taxon>Thermodesulfobacteria</taxon>
        <taxon>Thermodesulfobacteriales</taxon>
        <taxon>Thermodesulfobacteriaceae</taxon>
        <taxon>Caldimicrobium</taxon>
    </lineage>
</organism>
<dbReference type="InterPro" id="IPR000462">
    <property type="entry name" value="CDP-OH_P_trans"/>
</dbReference>
<comment type="caution">
    <text evidence="17">The sequence shown here is derived from an EMBL/GenBank/DDBJ whole genome shotgun (WGS) entry which is preliminary data.</text>
</comment>
<gene>
    <name evidence="17" type="ORF">ENT73_04155</name>
</gene>
<dbReference type="EMBL" id="DSZU01000072">
    <property type="protein sequence ID" value="HGV55263.1"/>
    <property type="molecule type" value="Genomic_DNA"/>
</dbReference>
<comment type="subcellular location">
    <subcellularLocation>
        <location evidence="1">Membrane</location>
        <topology evidence="1">Multi-pass membrane protein</topology>
    </subcellularLocation>
</comment>
<protein>
    <recommendedName>
        <fullName evidence="5">CDP-diacylglycerol--glycerol-3-phosphate 3-phosphatidyltransferase</fullName>
        <ecNumber evidence="4">2.7.8.5</ecNumber>
    </recommendedName>
</protein>
<dbReference type="PROSITE" id="PS00379">
    <property type="entry name" value="CDP_ALCOHOL_P_TRANSF"/>
    <property type="match status" value="1"/>
</dbReference>
<feature type="transmembrane region" description="Helical" evidence="16">
    <location>
        <begin position="12"/>
        <end position="31"/>
    </location>
</feature>
<dbReference type="PIRSF" id="PIRSF000847">
    <property type="entry name" value="Phos_ph_gly_syn"/>
    <property type="match status" value="1"/>
</dbReference>
<evidence type="ECO:0000256" key="11">
    <source>
        <dbReference type="ARBA" id="ARBA00023136"/>
    </source>
</evidence>
<dbReference type="Pfam" id="PF01066">
    <property type="entry name" value="CDP-OH_P_transf"/>
    <property type="match status" value="1"/>
</dbReference>
<keyword evidence="6" id="KW-0444">Lipid biosynthesis</keyword>
<accession>A0A832GL32</accession>
<comment type="similarity">
    <text evidence="3 15">Belongs to the CDP-alcohol phosphatidyltransferase class-I family.</text>
</comment>
<keyword evidence="8 16" id="KW-0812">Transmembrane</keyword>
<evidence type="ECO:0000256" key="4">
    <source>
        <dbReference type="ARBA" id="ARBA00013170"/>
    </source>
</evidence>
<feature type="transmembrane region" description="Helical" evidence="16">
    <location>
        <begin position="155"/>
        <end position="177"/>
    </location>
</feature>
<dbReference type="Gene3D" id="1.20.120.1760">
    <property type="match status" value="1"/>
</dbReference>
<dbReference type="GO" id="GO:0046474">
    <property type="term" value="P:glycerophospholipid biosynthetic process"/>
    <property type="evidence" value="ECO:0007669"/>
    <property type="project" value="TreeGrafter"/>
</dbReference>
<evidence type="ECO:0000256" key="16">
    <source>
        <dbReference type="SAM" id="Phobius"/>
    </source>
</evidence>
<comment type="catalytic activity">
    <reaction evidence="14">
        <text>a CDP-1,2-diacyl-sn-glycerol + sn-glycerol 3-phosphate = a 1,2-diacyl-sn-glycero-3-phospho-(1'-sn-glycero-3'-phosphate) + CMP + H(+)</text>
        <dbReference type="Rhea" id="RHEA:12593"/>
        <dbReference type="ChEBI" id="CHEBI:15378"/>
        <dbReference type="ChEBI" id="CHEBI:57597"/>
        <dbReference type="ChEBI" id="CHEBI:58332"/>
        <dbReference type="ChEBI" id="CHEBI:60110"/>
        <dbReference type="ChEBI" id="CHEBI:60377"/>
        <dbReference type="EC" id="2.7.8.5"/>
    </reaction>
</comment>
<dbReference type="PANTHER" id="PTHR14269">
    <property type="entry name" value="CDP-DIACYLGLYCEROL--GLYCEROL-3-PHOSPHATE 3-PHOSPHATIDYLTRANSFERASE-RELATED"/>
    <property type="match status" value="1"/>
</dbReference>
<evidence type="ECO:0000256" key="14">
    <source>
        <dbReference type="ARBA" id="ARBA00048586"/>
    </source>
</evidence>
<proteinExistence type="inferred from homology"/>
<evidence type="ECO:0000256" key="12">
    <source>
        <dbReference type="ARBA" id="ARBA00023209"/>
    </source>
</evidence>
<evidence type="ECO:0000256" key="6">
    <source>
        <dbReference type="ARBA" id="ARBA00022516"/>
    </source>
</evidence>
<evidence type="ECO:0000256" key="9">
    <source>
        <dbReference type="ARBA" id="ARBA00022989"/>
    </source>
</evidence>